<gene>
    <name evidence="6" type="ORF">ACFO3J_23545</name>
</gene>
<sequence>MESVLAEAVALLDEAGVPALTFRALAQRLGGGVASIYWYVASKDELLDRATDHVIGTVLADVEGLPVSGDPIDDLRAMAVTLFDAIVDRPWLGAYFMRNIDVQSNSLRLYERLGQQTLRLDLSARQRFHAVSAVVGVVIGSAMDMGQEPPQEVLDGAVDRDEFLGRYARAWRELDPGDFPYVHEIVDEFDGHDDVDQFRSALDLTLTGLRLQAGA</sequence>
<keyword evidence="3" id="KW-0804">Transcription</keyword>
<dbReference type="InterPro" id="IPR009057">
    <property type="entry name" value="Homeodomain-like_sf"/>
</dbReference>
<dbReference type="Proteomes" id="UP001595765">
    <property type="component" value="Unassembled WGS sequence"/>
</dbReference>
<feature type="DNA-binding region" description="H-T-H motif" evidence="4">
    <location>
        <begin position="21"/>
        <end position="40"/>
    </location>
</feature>
<organism evidence="6 7">
    <name type="scientific">Streptomyces polygonati</name>
    <dbReference type="NCBI Taxonomy" id="1617087"/>
    <lineage>
        <taxon>Bacteria</taxon>
        <taxon>Bacillati</taxon>
        <taxon>Actinomycetota</taxon>
        <taxon>Actinomycetes</taxon>
        <taxon>Kitasatosporales</taxon>
        <taxon>Streptomycetaceae</taxon>
        <taxon>Streptomyces</taxon>
    </lineage>
</organism>
<evidence type="ECO:0000256" key="2">
    <source>
        <dbReference type="ARBA" id="ARBA00023125"/>
    </source>
</evidence>
<evidence type="ECO:0000313" key="7">
    <source>
        <dbReference type="Proteomes" id="UP001595765"/>
    </source>
</evidence>
<dbReference type="InterPro" id="IPR050109">
    <property type="entry name" value="HTH-type_TetR-like_transc_reg"/>
</dbReference>
<dbReference type="Gene3D" id="1.10.10.60">
    <property type="entry name" value="Homeodomain-like"/>
    <property type="match status" value="1"/>
</dbReference>
<evidence type="ECO:0000259" key="5">
    <source>
        <dbReference type="PROSITE" id="PS50977"/>
    </source>
</evidence>
<feature type="domain" description="HTH tetR-type" evidence="5">
    <location>
        <begin position="1"/>
        <end position="58"/>
    </location>
</feature>
<keyword evidence="1" id="KW-0805">Transcription regulation</keyword>
<dbReference type="EMBL" id="JBHSBB010000014">
    <property type="protein sequence ID" value="MFC4034429.1"/>
    <property type="molecule type" value="Genomic_DNA"/>
</dbReference>
<dbReference type="InterPro" id="IPR001647">
    <property type="entry name" value="HTH_TetR"/>
</dbReference>
<dbReference type="SUPFAM" id="SSF48498">
    <property type="entry name" value="Tetracyclin repressor-like, C-terminal domain"/>
    <property type="match status" value="1"/>
</dbReference>
<evidence type="ECO:0000313" key="6">
    <source>
        <dbReference type="EMBL" id="MFC4034429.1"/>
    </source>
</evidence>
<dbReference type="SUPFAM" id="SSF46689">
    <property type="entry name" value="Homeodomain-like"/>
    <property type="match status" value="1"/>
</dbReference>
<dbReference type="Gene3D" id="1.10.357.10">
    <property type="entry name" value="Tetracycline Repressor, domain 2"/>
    <property type="match status" value="1"/>
</dbReference>
<dbReference type="Pfam" id="PF00440">
    <property type="entry name" value="TetR_N"/>
    <property type="match status" value="1"/>
</dbReference>
<accession>A0ABV8HQY4</accession>
<dbReference type="PANTHER" id="PTHR30055">
    <property type="entry name" value="HTH-TYPE TRANSCRIPTIONAL REGULATOR RUTR"/>
    <property type="match status" value="1"/>
</dbReference>
<proteinExistence type="predicted"/>
<reference evidence="7" key="1">
    <citation type="journal article" date="2019" name="Int. J. Syst. Evol. Microbiol.">
        <title>The Global Catalogue of Microorganisms (GCM) 10K type strain sequencing project: providing services to taxonomists for standard genome sequencing and annotation.</title>
        <authorList>
            <consortium name="The Broad Institute Genomics Platform"/>
            <consortium name="The Broad Institute Genome Sequencing Center for Infectious Disease"/>
            <person name="Wu L."/>
            <person name="Ma J."/>
        </authorList>
    </citation>
    <scope>NUCLEOTIDE SEQUENCE [LARGE SCALE GENOMIC DNA]</scope>
    <source>
        <strain evidence="7">CGMCC 4.7237</strain>
    </source>
</reference>
<dbReference type="RefSeq" id="WP_386433072.1">
    <property type="nucleotide sequence ID" value="NZ_JBHSBB010000014.1"/>
</dbReference>
<name>A0ABV8HQY4_9ACTN</name>
<keyword evidence="7" id="KW-1185">Reference proteome</keyword>
<evidence type="ECO:0000256" key="1">
    <source>
        <dbReference type="ARBA" id="ARBA00023015"/>
    </source>
</evidence>
<evidence type="ECO:0000256" key="3">
    <source>
        <dbReference type="ARBA" id="ARBA00023163"/>
    </source>
</evidence>
<dbReference type="Pfam" id="PF02909">
    <property type="entry name" value="TetR_C_1"/>
    <property type="match status" value="1"/>
</dbReference>
<dbReference type="PANTHER" id="PTHR30055:SF151">
    <property type="entry name" value="TRANSCRIPTIONAL REGULATORY PROTEIN"/>
    <property type="match status" value="1"/>
</dbReference>
<dbReference type="InterPro" id="IPR004111">
    <property type="entry name" value="Repressor_TetR_C"/>
</dbReference>
<dbReference type="PROSITE" id="PS50977">
    <property type="entry name" value="HTH_TETR_2"/>
    <property type="match status" value="1"/>
</dbReference>
<dbReference type="InterPro" id="IPR036271">
    <property type="entry name" value="Tet_transcr_reg_TetR-rel_C_sf"/>
</dbReference>
<keyword evidence="2 4" id="KW-0238">DNA-binding</keyword>
<comment type="caution">
    <text evidence="6">The sequence shown here is derived from an EMBL/GenBank/DDBJ whole genome shotgun (WGS) entry which is preliminary data.</text>
</comment>
<protein>
    <submittedName>
        <fullName evidence="6">TetR/AcrR family transcriptional regulator</fullName>
    </submittedName>
</protein>
<evidence type="ECO:0000256" key="4">
    <source>
        <dbReference type="PROSITE-ProRule" id="PRU00335"/>
    </source>
</evidence>